<sequence length="248" mass="27808">MTVKNPCAPKQRSPLRALISDVLEVGRRRRARDDEWPRQCPLCGYHGHFEPFGVRRRPGAMCPRCGSVERHRLIALILQRNPGLLAGLDVLHFAPEYALQQSVEKFCGTYVAAVYDGSPHSVDIQRMPYGAESFDLIICSHVLEHVADDRMALREVRRVLRPAGTAVVAVPFIGTWETTFEDPSVTDPRERALLFGQSDHVRFYGADIEERFAAAGLASRRCVATEPDVHRFGLSRGETIFLLTRAEG</sequence>
<name>A0ABN2KGB4_9ACTN</name>
<dbReference type="Pfam" id="PF08241">
    <property type="entry name" value="Methyltransf_11"/>
    <property type="match status" value="1"/>
</dbReference>
<dbReference type="GO" id="GO:0032259">
    <property type="term" value="P:methylation"/>
    <property type="evidence" value="ECO:0007669"/>
    <property type="project" value="UniProtKB-KW"/>
</dbReference>
<dbReference type="SUPFAM" id="SSF53335">
    <property type="entry name" value="S-adenosyl-L-methionine-dependent methyltransferases"/>
    <property type="match status" value="1"/>
</dbReference>
<organism evidence="2 3">
    <name type="scientific">Luedemannella helvata</name>
    <dbReference type="NCBI Taxonomy" id="349315"/>
    <lineage>
        <taxon>Bacteria</taxon>
        <taxon>Bacillati</taxon>
        <taxon>Actinomycetota</taxon>
        <taxon>Actinomycetes</taxon>
        <taxon>Micromonosporales</taxon>
        <taxon>Micromonosporaceae</taxon>
        <taxon>Luedemannella</taxon>
    </lineage>
</organism>
<dbReference type="CDD" id="cd02440">
    <property type="entry name" value="AdoMet_MTases"/>
    <property type="match status" value="1"/>
</dbReference>
<dbReference type="InterPro" id="IPR029063">
    <property type="entry name" value="SAM-dependent_MTases_sf"/>
</dbReference>
<dbReference type="InterPro" id="IPR013216">
    <property type="entry name" value="Methyltransf_11"/>
</dbReference>
<reference evidence="2 3" key="1">
    <citation type="journal article" date="2019" name="Int. J. Syst. Evol. Microbiol.">
        <title>The Global Catalogue of Microorganisms (GCM) 10K type strain sequencing project: providing services to taxonomists for standard genome sequencing and annotation.</title>
        <authorList>
            <consortium name="The Broad Institute Genomics Platform"/>
            <consortium name="The Broad Institute Genome Sequencing Center for Infectious Disease"/>
            <person name="Wu L."/>
            <person name="Ma J."/>
        </authorList>
    </citation>
    <scope>NUCLEOTIDE SEQUENCE [LARGE SCALE GENOMIC DNA]</scope>
    <source>
        <strain evidence="2 3">JCM 13249</strain>
    </source>
</reference>
<proteinExistence type="predicted"/>
<keyword evidence="2" id="KW-0808">Transferase</keyword>
<keyword evidence="2" id="KW-0489">Methyltransferase</keyword>
<dbReference type="RefSeq" id="WP_344081339.1">
    <property type="nucleotide sequence ID" value="NZ_BAAALS010000012.1"/>
</dbReference>
<dbReference type="GO" id="GO:0008168">
    <property type="term" value="F:methyltransferase activity"/>
    <property type="evidence" value="ECO:0007669"/>
    <property type="project" value="UniProtKB-KW"/>
</dbReference>
<evidence type="ECO:0000313" key="3">
    <source>
        <dbReference type="Proteomes" id="UP001500655"/>
    </source>
</evidence>
<protein>
    <submittedName>
        <fullName evidence="2">Class I SAM-dependent methyltransferase</fullName>
    </submittedName>
</protein>
<dbReference type="EMBL" id="BAAALS010000012">
    <property type="protein sequence ID" value="GAA1755333.1"/>
    <property type="molecule type" value="Genomic_DNA"/>
</dbReference>
<keyword evidence="3" id="KW-1185">Reference proteome</keyword>
<evidence type="ECO:0000259" key="1">
    <source>
        <dbReference type="Pfam" id="PF08241"/>
    </source>
</evidence>
<dbReference type="Proteomes" id="UP001500655">
    <property type="component" value="Unassembled WGS sequence"/>
</dbReference>
<feature type="domain" description="Methyltransferase type 11" evidence="1">
    <location>
        <begin position="121"/>
        <end position="167"/>
    </location>
</feature>
<evidence type="ECO:0000313" key="2">
    <source>
        <dbReference type="EMBL" id="GAA1755333.1"/>
    </source>
</evidence>
<gene>
    <name evidence="2" type="ORF">GCM10009681_28100</name>
</gene>
<comment type="caution">
    <text evidence="2">The sequence shown here is derived from an EMBL/GenBank/DDBJ whole genome shotgun (WGS) entry which is preliminary data.</text>
</comment>
<accession>A0ABN2KGB4</accession>
<dbReference type="Gene3D" id="3.40.50.150">
    <property type="entry name" value="Vaccinia Virus protein VP39"/>
    <property type="match status" value="1"/>
</dbReference>